<proteinExistence type="predicted"/>
<protein>
    <submittedName>
        <fullName evidence="2 4">Uncharacterized protein</fullName>
    </submittedName>
</protein>
<evidence type="ECO:0000313" key="2">
    <source>
        <dbReference type="EMBL" id="VDM95521.1"/>
    </source>
</evidence>
<organism evidence="4">
    <name type="scientific">Thelazia callipaeda</name>
    <name type="common">Oriental eyeworm</name>
    <name type="synonym">Parasitic nematode</name>
    <dbReference type="NCBI Taxonomy" id="103827"/>
    <lineage>
        <taxon>Eukaryota</taxon>
        <taxon>Metazoa</taxon>
        <taxon>Ecdysozoa</taxon>
        <taxon>Nematoda</taxon>
        <taxon>Chromadorea</taxon>
        <taxon>Rhabditida</taxon>
        <taxon>Spirurina</taxon>
        <taxon>Spiruromorpha</taxon>
        <taxon>Thelazioidea</taxon>
        <taxon>Thelaziidae</taxon>
        <taxon>Thelazia</taxon>
    </lineage>
</organism>
<dbReference type="EMBL" id="UYYF01000039">
    <property type="protein sequence ID" value="VDM95521.1"/>
    <property type="molecule type" value="Genomic_DNA"/>
</dbReference>
<reference evidence="4" key="1">
    <citation type="submission" date="2017-02" db="UniProtKB">
        <authorList>
            <consortium name="WormBaseParasite"/>
        </authorList>
    </citation>
    <scope>IDENTIFICATION</scope>
</reference>
<keyword evidence="1" id="KW-0472">Membrane</keyword>
<keyword evidence="1" id="KW-1133">Transmembrane helix</keyword>
<evidence type="ECO:0000313" key="3">
    <source>
        <dbReference type="Proteomes" id="UP000276776"/>
    </source>
</evidence>
<dbReference type="WBParaSite" id="TCLT_0000052201-mRNA-1">
    <property type="protein sequence ID" value="TCLT_0000052201-mRNA-1"/>
    <property type="gene ID" value="TCLT_0000052201"/>
</dbReference>
<dbReference type="AlphaFoldDB" id="A0A0N5CKC8"/>
<gene>
    <name evidence="2" type="ORF">TCLT_LOCUS523</name>
</gene>
<reference evidence="2 3" key="2">
    <citation type="submission" date="2018-11" db="EMBL/GenBank/DDBJ databases">
        <authorList>
            <consortium name="Pathogen Informatics"/>
        </authorList>
    </citation>
    <scope>NUCLEOTIDE SEQUENCE [LARGE SCALE GENOMIC DNA]</scope>
</reference>
<dbReference type="OMA" id="WCAGIAQ"/>
<evidence type="ECO:0000313" key="4">
    <source>
        <dbReference type="WBParaSite" id="TCLT_0000052201-mRNA-1"/>
    </source>
</evidence>
<name>A0A0N5CKC8_THECL</name>
<dbReference type="OrthoDB" id="5819709at2759"/>
<keyword evidence="3" id="KW-1185">Reference proteome</keyword>
<dbReference type="Proteomes" id="UP000276776">
    <property type="component" value="Unassembled WGS sequence"/>
</dbReference>
<sequence length="121" mass="13760">MAHNRYVRYDGNNNIEDGKGIILYNEQAASFPLVQQLWHTSQPFIPYHCTPPPLKYSPFPPHLIYRSNGIVNQSQNHKSVKLRRQGNIHFWCGGIAQLLWTVIAIVILGLFAILILALIAV</sequence>
<evidence type="ECO:0000256" key="1">
    <source>
        <dbReference type="SAM" id="Phobius"/>
    </source>
</evidence>
<keyword evidence="1" id="KW-0812">Transmembrane</keyword>
<accession>A0A0N5CKC8</accession>
<feature type="transmembrane region" description="Helical" evidence="1">
    <location>
        <begin position="88"/>
        <end position="120"/>
    </location>
</feature>